<feature type="chain" id="PRO_5043899147" evidence="2">
    <location>
        <begin position="24"/>
        <end position="115"/>
    </location>
</feature>
<reference evidence="3" key="1">
    <citation type="submission" date="2023-10" db="EMBL/GenBank/DDBJ databases">
        <title>Genome assembly of Pristionchus species.</title>
        <authorList>
            <person name="Yoshida K."/>
            <person name="Sommer R.J."/>
        </authorList>
    </citation>
    <scope>NUCLEOTIDE SEQUENCE</scope>
    <source>
        <strain evidence="3">RS0144</strain>
    </source>
</reference>
<protein>
    <submittedName>
        <fullName evidence="3">Uncharacterized protein</fullName>
    </submittedName>
</protein>
<dbReference type="Proteomes" id="UP001432027">
    <property type="component" value="Unassembled WGS sequence"/>
</dbReference>
<gene>
    <name evidence="3" type="ORF">PENTCL1PPCAC_15918</name>
</gene>
<keyword evidence="1" id="KW-1133">Transmembrane helix</keyword>
<feature type="non-terminal residue" evidence="3">
    <location>
        <position position="1"/>
    </location>
</feature>
<evidence type="ECO:0000313" key="3">
    <source>
        <dbReference type="EMBL" id="GMS93743.1"/>
    </source>
</evidence>
<accession>A0AAV5THK7</accession>
<keyword evidence="1" id="KW-0472">Membrane</keyword>
<name>A0AAV5THK7_9BILA</name>
<keyword evidence="4" id="KW-1185">Reference proteome</keyword>
<comment type="caution">
    <text evidence="3">The sequence shown here is derived from an EMBL/GenBank/DDBJ whole genome shotgun (WGS) entry which is preliminary data.</text>
</comment>
<evidence type="ECO:0000313" key="4">
    <source>
        <dbReference type="Proteomes" id="UP001432027"/>
    </source>
</evidence>
<keyword evidence="2" id="KW-0732">Signal</keyword>
<evidence type="ECO:0000256" key="1">
    <source>
        <dbReference type="SAM" id="Phobius"/>
    </source>
</evidence>
<dbReference type="AlphaFoldDB" id="A0AAV5THK7"/>
<feature type="signal peptide" evidence="2">
    <location>
        <begin position="1"/>
        <end position="23"/>
    </location>
</feature>
<organism evidence="3 4">
    <name type="scientific">Pristionchus entomophagus</name>
    <dbReference type="NCBI Taxonomy" id="358040"/>
    <lineage>
        <taxon>Eukaryota</taxon>
        <taxon>Metazoa</taxon>
        <taxon>Ecdysozoa</taxon>
        <taxon>Nematoda</taxon>
        <taxon>Chromadorea</taxon>
        <taxon>Rhabditida</taxon>
        <taxon>Rhabditina</taxon>
        <taxon>Diplogasteromorpha</taxon>
        <taxon>Diplogasteroidea</taxon>
        <taxon>Neodiplogasteridae</taxon>
        <taxon>Pristionchus</taxon>
    </lineage>
</organism>
<dbReference type="EMBL" id="BTSX01000004">
    <property type="protein sequence ID" value="GMS93743.1"/>
    <property type="molecule type" value="Genomic_DNA"/>
</dbReference>
<sequence>RAFIWHFQHVALLALFVVHSANAIEGRYNGGRYSNSANACKSAKNPSGRWCLFDVAISLIIFVLALVAIVTVLISCCCCRKNPPQHGDARKSFDSDDEFEFGTIVPPRNADQSLV</sequence>
<keyword evidence="1" id="KW-0812">Transmembrane</keyword>
<evidence type="ECO:0000256" key="2">
    <source>
        <dbReference type="SAM" id="SignalP"/>
    </source>
</evidence>
<feature type="transmembrane region" description="Helical" evidence="1">
    <location>
        <begin position="55"/>
        <end position="76"/>
    </location>
</feature>
<proteinExistence type="predicted"/>